<dbReference type="KEGG" id="sla:SERLADRAFT_396719"/>
<sequence length="64" mass="6935">MSGPRLSKLQTETRLFVTLCVATCTRHKPTFTDGNPAIGSGLEDPEGPGVDDLLPFEVVPMLYD</sequence>
<dbReference type="GeneID" id="18811773"/>
<dbReference type="EMBL" id="GL945438">
    <property type="protein sequence ID" value="EGO21628.1"/>
    <property type="molecule type" value="Genomic_DNA"/>
</dbReference>
<accession>F8P4U1</accession>
<proteinExistence type="predicted"/>
<dbReference type="Proteomes" id="UP000008064">
    <property type="component" value="Unassembled WGS sequence"/>
</dbReference>
<evidence type="ECO:0000313" key="1">
    <source>
        <dbReference type="EMBL" id="EGO21628.1"/>
    </source>
</evidence>
<protein>
    <submittedName>
        <fullName evidence="1">Uncharacterized protein</fullName>
    </submittedName>
</protein>
<reference evidence="1" key="1">
    <citation type="submission" date="2011-04" db="EMBL/GenBank/DDBJ databases">
        <title>Evolution of plant cell wall degrading machinery underlies the functional diversity of forest fungi.</title>
        <authorList>
            <consortium name="US DOE Joint Genome Institute (JGI-PGF)"/>
            <person name="Eastwood D.C."/>
            <person name="Floudas D."/>
            <person name="Binder M."/>
            <person name="Majcherczyk A."/>
            <person name="Schneider P."/>
            <person name="Aerts A."/>
            <person name="Asiegbu F.O."/>
            <person name="Baker S.E."/>
            <person name="Barry K."/>
            <person name="Bendiksby M."/>
            <person name="Blumentritt M."/>
            <person name="Coutinho P.M."/>
            <person name="Cullen D."/>
            <person name="Cullen D."/>
            <person name="Gathman A."/>
            <person name="Goodell B."/>
            <person name="Henrissat B."/>
            <person name="Ihrmark K."/>
            <person name="Kauserud H."/>
            <person name="Kohler A."/>
            <person name="LaButti K."/>
            <person name="Lapidus A."/>
            <person name="Lavin J.L."/>
            <person name="Lee Y.-H."/>
            <person name="Lindquist E."/>
            <person name="Lilly W."/>
            <person name="Lucas S."/>
            <person name="Morin E."/>
            <person name="Murat C."/>
            <person name="Oguiza J.A."/>
            <person name="Park J."/>
            <person name="Pisabarro A.G."/>
            <person name="Riley R."/>
            <person name="Rosling A."/>
            <person name="Salamov A."/>
            <person name="Schmidt O."/>
            <person name="Schmutz J."/>
            <person name="Skrede I."/>
            <person name="Stenlid J."/>
            <person name="Wiebenga A."/>
            <person name="Xie X."/>
            <person name="Kues U."/>
            <person name="Hibbett D.S."/>
            <person name="Hoffmeister D."/>
            <person name="Hogberg N."/>
            <person name="Martin F."/>
            <person name="Grigoriev I.V."/>
            <person name="Watkinson S.C."/>
        </authorList>
    </citation>
    <scope>NUCLEOTIDE SEQUENCE</scope>
    <source>
        <strain evidence="1">S7.9</strain>
    </source>
</reference>
<dbReference type="RefSeq" id="XP_007321414.1">
    <property type="nucleotide sequence ID" value="XM_007321352.1"/>
</dbReference>
<gene>
    <name evidence="1" type="ORF">SERLADRAFT_396719</name>
</gene>
<dbReference type="HOGENOM" id="CLU_2869016_0_0_1"/>
<organism>
    <name type="scientific">Serpula lacrymans var. lacrymans (strain S7.9)</name>
    <name type="common">Dry rot fungus</name>
    <dbReference type="NCBI Taxonomy" id="578457"/>
    <lineage>
        <taxon>Eukaryota</taxon>
        <taxon>Fungi</taxon>
        <taxon>Dikarya</taxon>
        <taxon>Basidiomycota</taxon>
        <taxon>Agaricomycotina</taxon>
        <taxon>Agaricomycetes</taxon>
        <taxon>Agaricomycetidae</taxon>
        <taxon>Boletales</taxon>
        <taxon>Coniophorineae</taxon>
        <taxon>Serpulaceae</taxon>
        <taxon>Serpula</taxon>
    </lineage>
</organism>
<name>F8P4U1_SERL9</name>
<dbReference type="AlphaFoldDB" id="F8P4U1"/>